<evidence type="ECO:0000313" key="2">
    <source>
        <dbReference type="Proteomes" id="UP000729701"/>
    </source>
</evidence>
<evidence type="ECO:0000313" key="1">
    <source>
        <dbReference type="EMBL" id="MBW4669905.1"/>
    </source>
</evidence>
<dbReference type="AlphaFoldDB" id="A0A951QPW0"/>
<comment type="caution">
    <text evidence="1">The sequence shown here is derived from an EMBL/GenBank/DDBJ whole genome shotgun (WGS) entry which is preliminary data.</text>
</comment>
<dbReference type="EMBL" id="JAHHGZ010000025">
    <property type="protein sequence ID" value="MBW4669905.1"/>
    <property type="molecule type" value="Genomic_DNA"/>
</dbReference>
<sequence length="51" mass="5921">MKEEGRRKKDVYIWGYRQGTFEEGSFQEQAAVPTQNGRPLSCRGINKFIRG</sequence>
<reference evidence="1" key="1">
    <citation type="submission" date="2021-05" db="EMBL/GenBank/DDBJ databases">
        <authorList>
            <person name="Pietrasiak N."/>
            <person name="Ward R."/>
            <person name="Stajich J.E."/>
            <person name="Kurbessoian T."/>
        </authorList>
    </citation>
    <scope>NUCLEOTIDE SEQUENCE</scope>
    <source>
        <strain evidence="1">GSE-NOS-MK-12-04C</strain>
    </source>
</reference>
<name>A0A951QPW0_9CYAN</name>
<gene>
    <name evidence="1" type="ORF">KME60_21450</name>
</gene>
<dbReference type="Proteomes" id="UP000729701">
    <property type="component" value="Unassembled WGS sequence"/>
</dbReference>
<proteinExistence type="predicted"/>
<accession>A0A951QPW0</accession>
<reference evidence="1" key="2">
    <citation type="journal article" date="2022" name="Microbiol. Resour. Announc.">
        <title>Metagenome Sequencing to Explore Phylogenomics of Terrestrial Cyanobacteria.</title>
        <authorList>
            <person name="Ward R.D."/>
            <person name="Stajich J.E."/>
            <person name="Johansen J.R."/>
            <person name="Huntemann M."/>
            <person name="Clum A."/>
            <person name="Foster B."/>
            <person name="Foster B."/>
            <person name="Roux S."/>
            <person name="Palaniappan K."/>
            <person name="Varghese N."/>
            <person name="Mukherjee S."/>
            <person name="Reddy T.B.K."/>
            <person name="Daum C."/>
            <person name="Copeland A."/>
            <person name="Chen I.A."/>
            <person name="Ivanova N.N."/>
            <person name="Kyrpides N.C."/>
            <person name="Shapiro N."/>
            <person name="Eloe-Fadrosh E.A."/>
            <person name="Pietrasiak N."/>
        </authorList>
    </citation>
    <scope>NUCLEOTIDE SEQUENCE</scope>
    <source>
        <strain evidence="1">GSE-NOS-MK-12-04C</strain>
    </source>
</reference>
<organism evidence="1 2">
    <name type="scientific">Cyanomargarita calcarea GSE-NOS-MK-12-04C</name>
    <dbReference type="NCBI Taxonomy" id="2839659"/>
    <lineage>
        <taxon>Bacteria</taxon>
        <taxon>Bacillati</taxon>
        <taxon>Cyanobacteriota</taxon>
        <taxon>Cyanophyceae</taxon>
        <taxon>Nostocales</taxon>
        <taxon>Cyanomargaritaceae</taxon>
        <taxon>Cyanomargarita</taxon>
    </lineage>
</organism>
<protein>
    <submittedName>
        <fullName evidence="1">Uncharacterized protein</fullName>
    </submittedName>
</protein>